<dbReference type="Proteomes" id="UP001523392">
    <property type="component" value="Unassembled WGS sequence"/>
</dbReference>
<organism evidence="1 2">
    <name type="scientific">Siccirubricoccus soli</name>
    <dbReference type="NCBI Taxonomy" id="2899147"/>
    <lineage>
        <taxon>Bacteria</taxon>
        <taxon>Pseudomonadati</taxon>
        <taxon>Pseudomonadota</taxon>
        <taxon>Alphaproteobacteria</taxon>
        <taxon>Acetobacterales</taxon>
        <taxon>Roseomonadaceae</taxon>
        <taxon>Siccirubricoccus</taxon>
    </lineage>
</organism>
<dbReference type="RefSeq" id="WP_252954573.1">
    <property type="nucleotide sequence ID" value="NZ_JAFIRR010000109.1"/>
</dbReference>
<name>A0ABT1D9K0_9PROT</name>
<evidence type="ECO:0000313" key="1">
    <source>
        <dbReference type="EMBL" id="MCO6417940.1"/>
    </source>
</evidence>
<reference evidence="1 2" key="1">
    <citation type="submission" date="2021-12" db="EMBL/GenBank/DDBJ databases">
        <title>Siccirubricoccus leaddurans sp. nov., a high concentration Zn2+ tolerance bacterium.</title>
        <authorList>
            <person name="Cao Y."/>
        </authorList>
    </citation>
    <scope>NUCLEOTIDE SEQUENCE [LARGE SCALE GENOMIC DNA]</scope>
    <source>
        <strain evidence="1 2">KC 17139</strain>
    </source>
</reference>
<evidence type="ECO:0000313" key="2">
    <source>
        <dbReference type="Proteomes" id="UP001523392"/>
    </source>
</evidence>
<proteinExistence type="predicted"/>
<dbReference type="EMBL" id="JAFIRR010000109">
    <property type="protein sequence ID" value="MCO6417940.1"/>
    <property type="molecule type" value="Genomic_DNA"/>
</dbReference>
<protein>
    <submittedName>
        <fullName evidence="1">Uncharacterized protein</fullName>
    </submittedName>
</protein>
<comment type="caution">
    <text evidence="1">The sequence shown here is derived from an EMBL/GenBank/DDBJ whole genome shotgun (WGS) entry which is preliminary data.</text>
</comment>
<gene>
    <name evidence="1" type="ORF">JYK14_17480</name>
</gene>
<keyword evidence="2" id="KW-1185">Reference proteome</keyword>
<sequence>MADLKVKISIKYLDRYDGKFSHLFKNLLELPTFTYDKMVKTEDNHVTLKDIEKDFDKASHGIFGTISYVVDEVLKENKITAKGNVPPSALKPAQAQLNKELAPYKKSLTKLMDATIDELCGADQQAPEGYDPKDDKATPKFLATMEKIRAILKVFQGLDQGLRDLKPAAESLTGPKAPPLPPKGGKDEAWIIKVVDPAEKLVGTFQGELKNIQKWMKARPPSLQAQKPATKESPAQKAMREAMNDLVECFGKYPKRIDEISTEISETNTLLNGWLTLVRAGRADFRLAKWPSGPDIAPSWNKLEALNEETGKLVDKIRKLAA</sequence>
<accession>A0ABT1D9K0</accession>